<evidence type="ECO:0000256" key="2">
    <source>
        <dbReference type="ARBA" id="ARBA00022840"/>
    </source>
</evidence>
<evidence type="ECO:0000313" key="4">
    <source>
        <dbReference type="Proteomes" id="UP000036403"/>
    </source>
</evidence>
<proteinExistence type="predicted"/>
<dbReference type="Proteomes" id="UP000036403">
    <property type="component" value="Unassembled WGS sequence"/>
</dbReference>
<keyword evidence="2" id="KW-0067">ATP-binding</keyword>
<dbReference type="PANTHER" id="PTHR16305">
    <property type="entry name" value="TESTICULAR SOLUBLE ADENYLYL CYCLASE"/>
    <property type="match status" value="1"/>
</dbReference>
<keyword evidence="4" id="KW-1185">Reference proteome</keyword>
<keyword evidence="1" id="KW-0547">Nucleotide-binding</keyword>
<dbReference type="GO" id="GO:0005737">
    <property type="term" value="C:cytoplasm"/>
    <property type="evidence" value="ECO:0007669"/>
    <property type="project" value="TreeGrafter"/>
</dbReference>
<dbReference type="AlphaFoldDB" id="A0A0J7NNV1"/>
<dbReference type="GO" id="GO:0005524">
    <property type="term" value="F:ATP binding"/>
    <property type="evidence" value="ECO:0007669"/>
    <property type="project" value="UniProtKB-KW"/>
</dbReference>
<protein>
    <submittedName>
        <fullName evidence="3">Adenylate cyclase type 10</fullName>
    </submittedName>
</protein>
<name>A0A0J7NNV1_LASNI</name>
<accession>A0A0J7NNV1</accession>
<evidence type="ECO:0000313" key="3">
    <source>
        <dbReference type="EMBL" id="KMQ94175.1"/>
    </source>
</evidence>
<sequence>MIFSKPLNFHVAASSREREDRLISQLGQVREPDFLCSLNQLFNVHFAMSERYKALSVEQKRKVLSKFLLKLLKRCFRELWVVIIDDAQYADNESMLLFRTMTKRNMIFFILSIGHKLSGEYEVHPAILERARIIELSHIDRWYHAALACQILHVHGIPPELEKFVSEDIVKKNDKNGENRSDKWKMYQTSYRNGPISSLNLQSAVHKSETIDDEEKIAVCKFAKGFVPEEANAEITMDVMILKLFDSLTPLDQLLLKCASVLGEIINSDMLRYLMEDKSVREIGLAIQKLFEIRIFGCARGDFTTSGRPLVFYRNVKRINAEAETACECIGLIIPDELADLPRYASCGLMRFKMSMFRETTYRRCMACGELQFARLLGKVTAQDIKRRRPTIELPKTYQLEEATYTLKKEADNDIRQEKTPICLNIFRKVRKPIKTFSNVDFANCQCHLILVTVYAQMLDHCQGIGKPDMTLMAILEFVEVCLADNNVPQARRLLNDAEVVLQQMIEANEEESLFLSYLTAKIRTLQGRYHLESGLLSEARKKLNEAMNSLGYHFPRHKFSINLKSTIQLKLLRWKLICPKPWKIDTADELTMNYIEQLATCLAQKFEVFRVKIVACNLLLYFL</sequence>
<evidence type="ECO:0000256" key="1">
    <source>
        <dbReference type="ARBA" id="ARBA00022741"/>
    </source>
</evidence>
<dbReference type="PANTHER" id="PTHR16305:SF28">
    <property type="entry name" value="GUANYLATE CYCLASE DOMAIN-CONTAINING PROTEIN"/>
    <property type="match status" value="1"/>
</dbReference>
<comment type="caution">
    <text evidence="3">The sequence shown here is derived from an EMBL/GenBank/DDBJ whole genome shotgun (WGS) entry which is preliminary data.</text>
</comment>
<dbReference type="OrthoDB" id="194468at2759"/>
<gene>
    <name evidence="3" type="ORF">RF55_5683</name>
</gene>
<dbReference type="STRING" id="67767.A0A0J7NNV1"/>
<organism evidence="3 4">
    <name type="scientific">Lasius niger</name>
    <name type="common">Black garden ant</name>
    <dbReference type="NCBI Taxonomy" id="67767"/>
    <lineage>
        <taxon>Eukaryota</taxon>
        <taxon>Metazoa</taxon>
        <taxon>Ecdysozoa</taxon>
        <taxon>Arthropoda</taxon>
        <taxon>Hexapoda</taxon>
        <taxon>Insecta</taxon>
        <taxon>Pterygota</taxon>
        <taxon>Neoptera</taxon>
        <taxon>Endopterygota</taxon>
        <taxon>Hymenoptera</taxon>
        <taxon>Apocrita</taxon>
        <taxon>Aculeata</taxon>
        <taxon>Formicoidea</taxon>
        <taxon>Formicidae</taxon>
        <taxon>Formicinae</taxon>
        <taxon>Lasius</taxon>
        <taxon>Lasius</taxon>
    </lineage>
</organism>
<dbReference type="EMBL" id="LBMM01002922">
    <property type="protein sequence ID" value="KMQ94175.1"/>
    <property type="molecule type" value="Genomic_DNA"/>
</dbReference>
<reference evidence="3 4" key="1">
    <citation type="submission" date="2015-04" db="EMBL/GenBank/DDBJ databases">
        <title>Lasius niger genome sequencing.</title>
        <authorList>
            <person name="Konorov E.A."/>
            <person name="Nikitin M.A."/>
            <person name="Kirill M.V."/>
            <person name="Chang P."/>
        </authorList>
    </citation>
    <scope>NUCLEOTIDE SEQUENCE [LARGE SCALE GENOMIC DNA]</scope>
    <source>
        <tissue evidence="3">Whole</tissue>
    </source>
</reference>
<dbReference type="PaxDb" id="67767-A0A0J7NNV1"/>
<dbReference type="GO" id="GO:0004016">
    <property type="term" value="F:adenylate cyclase activity"/>
    <property type="evidence" value="ECO:0007669"/>
    <property type="project" value="TreeGrafter"/>
</dbReference>